<keyword evidence="1" id="KW-0812">Transmembrane</keyword>
<dbReference type="KEGG" id="tpp:TPASS_0763"/>
<protein>
    <submittedName>
        <fullName evidence="2">Uncharacterized protein</fullName>
    </submittedName>
</protein>
<sequence length="313" mass="36156">MGFLGYIYNCIRIHVSLAPIVEWRPAQAGRQYRRFPMKIKALVVLFNGALLLLCMGTGYVLFLTPVRGTGWQSVRAYGIFFLIFLLLFLLINTLYVKNRRLLRYLDAEDWSALAALLEEEVFTRNRVALRRVSLLSESLILLSDFEALERLEHFVHAQRPRYIMKCALTFAVGKLLAGKYSELRTFMTRVAATQAPVQPWTRFYLAFACHLCGDFEQAHAHLLTLVHTKRQPLIRVLSAYLLSEVLPEKLRRAPAHDAQLIARGCAHAAQVRADVHAHYTPRRWADYENRKKQNVDVLVFLKLMQDARAWLFP</sequence>
<feature type="transmembrane region" description="Helical" evidence="1">
    <location>
        <begin position="74"/>
        <end position="95"/>
    </location>
</feature>
<dbReference type="Proteomes" id="UP000001202">
    <property type="component" value="Chromosome"/>
</dbReference>
<keyword evidence="1" id="KW-0472">Membrane</keyword>
<dbReference type="PATRIC" id="fig|455434.6.peg.751"/>
<evidence type="ECO:0000313" key="2">
    <source>
        <dbReference type="EMBL" id="ACD71181.1"/>
    </source>
</evidence>
<evidence type="ECO:0000313" key="3">
    <source>
        <dbReference type="Proteomes" id="UP000001202"/>
    </source>
</evidence>
<reference evidence="2 3" key="1">
    <citation type="journal article" date="2008" name="BMC Microbiol.">
        <title>Complete genome sequence of Treponema pallidum ssp. pallidum strain SS14 determined with oligonucleotide arrays.</title>
        <authorList>
            <person name="Matejkova P."/>
            <person name="Strouhal M."/>
            <person name="Smajs D."/>
            <person name="Norris S.J."/>
            <person name="Palzkill T."/>
            <person name="Petrosino J.F."/>
            <person name="Sodergren E."/>
            <person name="Norton J.E."/>
            <person name="Singh J."/>
            <person name="Richmond T.A."/>
            <person name="Molla M.N."/>
            <person name="Albert T.J."/>
            <person name="Weinstock G.M."/>
        </authorList>
    </citation>
    <scope>NUCLEOTIDE SEQUENCE [LARGE SCALE GENOMIC DNA]</scope>
    <source>
        <strain evidence="2 3">SS14</strain>
    </source>
</reference>
<dbReference type="RefSeq" id="WP_010882208.1">
    <property type="nucleotide sequence ID" value="NC_010741.1"/>
</dbReference>
<dbReference type="EMBL" id="CP000805">
    <property type="protein sequence ID" value="ACD71181.1"/>
    <property type="molecule type" value="Genomic_DNA"/>
</dbReference>
<dbReference type="AlphaFoldDB" id="A0A0H3BL72"/>
<keyword evidence="1" id="KW-1133">Transmembrane helix</keyword>
<dbReference type="SMR" id="A0A0H3BL72"/>
<gene>
    <name evidence="2" type="ordered locus">TPASS_0763</name>
</gene>
<proteinExistence type="predicted"/>
<dbReference type="GeneID" id="93876529"/>
<feature type="transmembrane region" description="Helical" evidence="1">
    <location>
        <begin position="41"/>
        <end position="62"/>
    </location>
</feature>
<organism evidence="2 3">
    <name type="scientific">Treponema pallidum subsp. pallidum (strain SS14)</name>
    <dbReference type="NCBI Taxonomy" id="455434"/>
    <lineage>
        <taxon>Bacteria</taxon>
        <taxon>Pseudomonadati</taxon>
        <taxon>Spirochaetota</taxon>
        <taxon>Spirochaetia</taxon>
        <taxon>Spirochaetales</taxon>
        <taxon>Treponemataceae</taxon>
        <taxon>Treponema</taxon>
    </lineage>
</organism>
<evidence type="ECO:0000256" key="1">
    <source>
        <dbReference type="SAM" id="Phobius"/>
    </source>
</evidence>
<name>A0A0H3BL72_TREPS</name>
<accession>A0A0H3BL72</accession>